<feature type="domain" description="RNA polymerase sigma factor 70 region 4 type 2" evidence="6">
    <location>
        <begin position="122"/>
        <end position="171"/>
    </location>
</feature>
<feature type="domain" description="RNA polymerase sigma-70 region 2" evidence="5">
    <location>
        <begin position="30"/>
        <end position="85"/>
    </location>
</feature>
<evidence type="ECO:0000313" key="7">
    <source>
        <dbReference type="EMBL" id="SFD34317.1"/>
    </source>
</evidence>
<dbReference type="Gene3D" id="1.10.1740.10">
    <property type="match status" value="1"/>
</dbReference>
<protein>
    <submittedName>
        <fullName evidence="7">RNA polymerase sigma-70 factor, ECF subfamily</fullName>
    </submittedName>
</protein>
<dbReference type="Gene3D" id="1.10.10.10">
    <property type="entry name" value="Winged helix-like DNA-binding domain superfamily/Winged helix DNA-binding domain"/>
    <property type="match status" value="1"/>
</dbReference>
<dbReference type="InterPro" id="IPR036388">
    <property type="entry name" value="WH-like_DNA-bd_sf"/>
</dbReference>
<evidence type="ECO:0000256" key="3">
    <source>
        <dbReference type="ARBA" id="ARBA00023082"/>
    </source>
</evidence>
<dbReference type="PANTHER" id="PTHR43133:SF51">
    <property type="entry name" value="RNA POLYMERASE SIGMA FACTOR"/>
    <property type="match status" value="1"/>
</dbReference>
<accession>A0A1I1RJV6</accession>
<evidence type="ECO:0000256" key="1">
    <source>
        <dbReference type="ARBA" id="ARBA00010641"/>
    </source>
</evidence>
<comment type="similarity">
    <text evidence="1">Belongs to the sigma-70 factor family. ECF subfamily.</text>
</comment>
<keyword evidence="3" id="KW-0731">Sigma factor</keyword>
<dbReference type="GO" id="GO:0016987">
    <property type="term" value="F:sigma factor activity"/>
    <property type="evidence" value="ECO:0007669"/>
    <property type="project" value="UniProtKB-KW"/>
</dbReference>
<dbReference type="Pfam" id="PF08281">
    <property type="entry name" value="Sigma70_r4_2"/>
    <property type="match status" value="1"/>
</dbReference>
<dbReference type="EMBL" id="FOLO01000050">
    <property type="protein sequence ID" value="SFD34317.1"/>
    <property type="molecule type" value="Genomic_DNA"/>
</dbReference>
<dbReference type="InterPro" id="IPR007627">
    <property type="entry name" value="RNA_pol_sigma70_r2"/>
</dbReference>
<dbReference type="InterPro" id="IPR014284">
    <property type="entry name" value="RNA_pol_sigma-70_dom"/>
</dbReference>
<evidence type="ECO:0000256" key="4">
    <source>
        <dbReference type="ARBA" id="ARBA00023163"/>
    </source>
</evidence>
<dbReference type="NCBIfam" id="TIGR02937">
    <property type="entry name" value="sigma70-ECF"/>
    <property type="match status" value="1"/>
</dbReference>
<evidence type="ECO:0000256" key="2">
    <source>
        <dbReference type="ARBA" id="ARBA00023015"/>
    </source>
</evidence>
<dbReference type="SUPFAM" id="SSF88946">
    <property type="entry name" value="Sigma2 domain of RNA polymerase sigma factors"/>
    <property type="match status" value="1"/>
</dbReference>
<dbReference type="AlphaFoldDB" id="A0A1I1RJV6"/>
<sequence length="178" mass="20589">MKSFIRYDKNVFEKARAGDAEALKALLIATQPDIKRYARRSCSAADIDDAVQETLWVLARRIGTVKMLTSLPAWLFTVARRECYRVAQRTIGDSFFKGMEDIDDYQDDIQLSNKPSNELRIDLIKAIQSLPENYRYVVLLRDIEGMSIEEIANKLNRSRESIKAQLYRARLLVRELLV</sequence>
<dbReference type="InterPro" id="IPR013324">
    <property type="entry name" value="RNA_pol_sigma_r3/r4-like"/>
</dbReference>
<evidence type="ECO:0000259" key="5">
    <source>
        <dbReference type="Pfam" id="PF04542"/>
    </source>
</evidence>
<dbReference type="STRING" id="1123010.SAMN02745724_04254"/>
<proteinExistence type="inferred from homology"/>
<dbReference type="InterPro" id="IPR039425">
    <property type="entry name" value="RNA_pol_sigma-70-like"/>
</dbReference>
<dbReference type="SUPFAM" id="SSF88659">
    <property type="entry name" value="Sigma3 and sigma4 domains of RNA polymerase sigma factors"/>
    <property type="match status" value="1"/>
</dbReference>
<keyword evidence="4" id="KW-0804">Transcription</keyword>
<dbReference type="GO" id="GO:0003677">
    <property type="term" value="F:DNA binding"/>
    <property type="evidence" value="ECO:0007669"/>
    <property type="project" value="InterPro"/>
</dbReference>
<dbReference type="CDD" id="cd06171">
    <property type="entry name" value="Sigma70_r4"/>
    <property type="match status" value="1"/>
</dbReference>
<dbReference type="Proteomes" id="UP000198862">
    <property type="component" value="Unassembled WGS sequence"/>
</dbReference>
<keyword evidence="2" id="KW-0805">Transcription regulation</keyword>
<gene>
    <name evidence="7" type="ORF">SAMN02745724_04254</name>
</gene>
<evidence type="ECO:0000313" key="8">
    <source>
        <dbReference type="Proteomes" id="UP000198862"/>
    </source>
</evidence>
<dbReference type="GO" id="GO:0006352">
    <property type="term" value="P:DNA-templated transcription initiation"/>
    <property type="evidence" value="ECO:0007669"/>
    <property type="project" value="InterPro"/>
</dbReference>
<dbReference type="InterPro" id="IPR013325">
    <property type="entry name" value="RNA_pol_sigma_r2"/>
</dbReference>
<name>A0A1I1RJV6_9GAMM</name>
<reference evidence="7 8" key="1">
    <citation type="submission" date="2016-10" db="EMBL/GenBank/DDBJ databases">
        <authorList>
            <person name="de Groot N.N."/>
        </authorList>
    </citation>
    <scope>NUCLEOTIDE SEQUENCE [LARGE SCALE GENOMIC DNA]</scope>
    <source>
        <strain evidence="7 8">DSM 6059</strain>
    </source>
</reference>
<dbReference type="InterPro" id="IPR013249">
    <property type="entry name" value="RNA_pol_sigma70_r4_t2"/>
</dbReference>
<keyword evidence="8" id="KW-1185">Reference proteome</keyword>
<organism evidence="7 8">
    <name type="scientific">Pseudoalteromonas denitrificans DSM 6059</name>
    <dbReference type="NCBI Taxonomy" id="1123010"/>
    <lineage>
        <taxon>Bacteria</taxon>
        <taxon>Pseudomonadati</taxon>
        <taxon>Pseudomonadota</taxon>
        <taxon>Gammaproteobacteria</taxon>
        <taxon>Alteromonadales</taxon>
        <taxon>Pseudoalteromonadaceae</taxon>
        <taxon>Pseudoalteromonas</taxon>
    </lineage>
</organism>
<evidence type="ECO:0000259" key="6">
    <source>
        <dbReference type="Pfam" id="PF08281"/>
    </source>
</evidence>
<dbReference type="RefSeq" id="WP_091989459.1">
    <property type="nucleotide sequence ID" value="NZ_FOLO01000050.1"/>
</dbReference>
<dbReference type="Pfam" id="PF04542">
    <property type="entry name" value="Sigma70_r2"/>
    <property type="match status" value="1"/>
</dbReference>
<dbReference type="OrthoDB" id="9803470at2"/>
<dbReference type="PANTHER" id="PTHR43133">
    <property type="entry name" value="RNA POLYMERASE ECF-TYPE SIGMA FACTO"/>
    <property type="match status" value="1"/>
</dbReference>